<keyword evidence="7" id="KW-0472">Membrane</keyword>
<keyword evidence="7" id="KW-0812">Transmembrane</keyword>
<evidence type="ECO:0000256" key="1">
    <source>
        <dbReference type="ARBA" id="ARBA00004613"/>
    </source>
</evidence>
<dbReference type="AlphaFoldDB" id="A0A9N9NU23"/>
<keyword evidence="3" id="KW-0964">Secreted</keyword>
<dbReference type="Proteomes" id="UP000789405">
    <property type="component" value="Unassembled WGS sequence"/>
</dbReference>
<comment type="subcellular location">
    <subcellularLocation>
        <location evidence="1">Secreted</location>
    </subcellularLocation>
</comment>
<gene>
    <name evidence="8" type="ORF">DERYTH_LOCUS17805</name>
</gene>
<evidence type="ECO:0000313" key="8">
    <source>
        <dbReference type="EMBL" id="CAG8760891.1"/>
    </source>
</evidence>
<evidence type="ECO:0000256" key="6">
    <source>
        <dbReference type="SAM" id="MobiDB-lite"/>
    </source>
</evidence>
<proteinExistence type="inferred from homology"/>
<keyword evidence="5" id="KW-1015">Disulfide bond</keyword>
<organism evidence="8 9">
    <name type="scientific">Dentiscutata erythropus</name>
    <dbReference type="NCBI Taxonomy" id="1348616"/>
    <lineage>
        <taxon>Eukaryota</taxon>
        <taxon>Fungi</taxon>
        <taxon>Fungi incertae sedis</taxon>
        <taxon>Mucoromycota</taxon>
        <taxon>Glomeromycotina</taxon>
        <taxon>Glomeromycetes</taxon>
        <taxon>Diversisporales</taxon>
        <taxon>Gigasporaceae</taxon>
        <taxon>Dentiscutata</taxon>
    </lineage>
</organism>
<dbReference type="InterPro" id="IPR030473">
    <property type="entry name" value="IL6/GCSF/MGF_CS"/>
</dbReference>
<protein>
    <submittedName>
        <fullName evidence="8">18068_t:CDS:1</fullName>
    </submittedName>
</protein>
<feature type="non-terminal residue" evidence="8">
    <location>
        <position position="1"/>
    </location>
</feature>
<evidence type="ECO:0000256" key="7">
    <source>
        <dbReference type="SAM" id="Phobius"/>
    </source>
</evidence>
<evidence type="ECO:0000313" key="9">
    <source>
        <dbReference type="Proteomes" id="UP000789405"/>
    </source>
</evidence>
<evidence type="ECO:0000256" key="3">
    <source>
        <dbReference type="ARBA" id="ARBA00022525"/>
    </source>
</evidence>
<comment type="similarity">
    <text evidence="2">Belongs to the IL-6 superfamily.</text>
</comment>
<evidence type="ECO:0000256" key="4">
    <source>
        <dbReference type="ARBA" id="ARBA00023030"/>
    </source>
</evidence>
<evidence type="ECO:0000256" key="5">
    <source>
        <dbReference type="ARBA" id="ARBA00023157"/>
    </source>
</evidence>
<dbReference type="GO" id="GO:0008083">
    <property type="term" value="F:growth factor activity"/>
    <property type="evidence" value="ECO:0007669"/>
    <property type="project" value="UniProtKB-KW"/>
</dbReference>
<feature type="transmembrane region" description="Helical" evidence="7">
    <location>
        <begin position="43"/>
        <end position="65"/>
    </location>
</feature>
<keyword evidence="4" id="KW-0339">Growth factor</keyword>
<feature type="region of interest" description="Disordered" evidence="6">
    <location>
        <begin position="1"/>
        <end position="20"/>
    </location>
</feature>
<dbReference type="PROSITE" id="PS00254">
    <property type="entry name" value="INTERLEUKIN_6"/>
    <property type="match status" value="1"/>
</dbReference>
<comment type="caution">
    <text evidence="8">The sequence shown here is derived from an EMBL/GenBank/DDBJ whole genome shotgun (WGS) entry which is preliminary data.</text>
</comment>
<feature type="compositionally biased region" description="Polar residues" evidence="6">
    <location>
        <begin position="1"/>
        <end position="12"/>
    </location>
</feature>
<dbReference type="GO" id="GO:0005576">
    <property type="term" value="C:extracellular region"/>
    <property type="evidence" value="ECO:0007669"/>
    <property type="project" value="UniProtKB-SubCell"/>
</dbReference>
<keyword evidence="7" id="KW-1133">Transmembrane helix</keyword>
<reference evidence="8" key="1">
    <citation type="submission" date="2021-06" db="EMBL/GenBank/DDBJ databases">
        <authorList>
            <person name="Kallberg Y."/>
            <person name="Tangrot J."/>
            <person name="Rosling A."/>
        </authorList>
    </citation>
    <scope>NUCLEOTIDE SEQUENCE</scope>
    <source>
        <strain evidence="8">MA453B</strain>
    </source>
</reference>
<name>A0A9N9NU23_9GLOM</name>
<dbReference type="EMBL" id="CAJVPY010017212">
    <property type="protein sequence ID" value="CAG8760891.1"/>
    <property type="molecule type" value="Genomic_DNA"/>
</dbReference>
<sequence length="68" mass="7580">IASWDSSSPVMNSSFDSWDSSSYKDALWQCDVSASWTLCLQLAASWTLCLQLAEAGLFIYSFVLIKSF</sequence>
<keyword evidence="9" id="KW-1185">Reference proteome</keyword>
<dbReference type="OrthoDB" id="10447207at2759"/>
<evidence type="ECO:0000256" key="2">
    <source>
        <dbReference type="ARBA" id="ARBA00007432"/>
    </source>
</evidence>
<accession>A0A9N9NU23</accession>